<feature type="transmembrane region" description="Helical" evidence="6">
    <location>
        <begin position="6"/>
        <end position="29"/>
    </location>
</feature>
<dbReference type="VEuPathDB" id="FungiDB:MSYG_2513"/>
<dbReference type="Pfam" id="PF00743">
    <property type="entry name" value="FMO-like"/>
    <property type="match status" value="1"/>
</dbReference>
<dbReference type="GO" id="GO:0050660">
    <property type="term" value="F:flavin adenine dinucleotide binding"/>
    <property type="evidence" value="ECO:0007669"/>
    <property type="project" value="InterPro"/>
</dbReference>
<dbReference type="AlphaFoldDB" id="A0A1M8A6Y6"/>
<sequence length="530" mass="60275">MGCQCVWRFFAAIIIYLYEWVQCIVSCLFSPIPPKTNDVKFGHVAVIGAGLTGISTASQLISHGFDVTIFEAESETGGIWSNVNSTSGLQINSIMYRFHPLVLWKGFYPHRDEILSNIRRIWTSYGLKERTRFNTPVTKVERHSSSTPLDDGKGHTRWVINGNQSEVFDGLVVTIGTCGKPKWIKLPGQEKFKGKIVHSSQLDSVDFKDKRVLIIGGGASGVEAAETAYSLGASKPTIIARSDKWIIPRNMVVDCLLSLQPFGREMPLSFIPEYLLKKFHYRDLAEKMCPTAGFFTGTPIVNNTFLTHVREGHADYQRGDVIDLKEDGIEWNARTRFQKKGEEGEKTFSRADVIVLAAGFERPSFDFLPEDLFPDKYQAPNMYLQVFPVVDWSVLCTNSTFHNAVGTVGHIHIGIYARILSLFLLDKATRPKPRDMRLWVDCIHFIKEHAPGGQLDFFTYMELCLWFMSFLCFRPLRLKYCFFVLFSYGFWSKTKTGTPKFHYSTFYLLKRVTAGVRRLPIALPTFPSLQ</sequence>
<evidence type="ECO:0000256" key="1">
    <source>
        <dbReference type="ARBA" id="ARBA00009183"/>
    </source>
</evidence>
<keyword evidence="6" id="KW-0472">Membrane</keyword>
<dbReference type="GO" id="GO:0050661">
    <property type="term" value="F:NADP binding"/>
    <property type="evidence" value="ECO:0007669"/>
    <property type="project" value="InterPro"/>
</dbReference>
<gene>
    <name evidence="7" type="ORF">MSYG_2513</name>
</gene>
<evidence type="ECO:0000313" key="7">
    <source>
        <dbReference type="EMBL" id="SHO78171.1"/>
    </source>
</evidence>
<dbReference type="OrthoDB" id="66881at2759"/>
<dbReference type="EMBL" id="LT671824">
    <property type="protein sequence ID" value="SHO78171.1"/>
    <property type="molecule type" value="Genomic_DNA"/>
</dbReference>
<dbReference type="PRINTS" id="PR00411">
    <property type="entry name" value="PNDRDTASEI"/>
</dbReference>
<evidence type="ECO:0008006" key="9">
    <source>
        <dbReference type="Google" id="ProtNLM"/>
    </source>
</evidence>
<evidence type="ECO:0000256" key="6">
    <source>
        <dbReference type="SAM" id="Phobius"/>
    </source>
</evidence>
<evidence type="ECO:0000256" key="3">
    <source>
        <dbReference type="ARBA" id="ARBA00022827"/>
    </source>
</evidence>
<dbReference type="OMA" id="SEKWIIP"/>
<evidence type="ECO:0000256" key="4">
    <source>
        <dbReference type="ARBA" id="ARBA00023002"/>
    </source>
</evidence>
<dbReference type="InterPro" id="IPR036291">
    <property type="entry name" value="NAD(P)-bd_dom_sf"/>
</dbReference>
<feature type="region of interest" description="Disordered" evidence="5">
    <location>
        <begin position="136"/>
        <end position="155"/>
    </location>
</feature>
<keyword evidence="3" id="KW-0274">FAD</keyword>
<dbReference type="Proteomes" id="UP000186303">
    <property type="component" value="Chromosome 4"/>
</dbReference>
<name>A0A1M8A6Y6_MALS4</name>
<protein>
    <recommendedName>
        <fullName evidence="9">Flavin-containing monooxygenase</fullName>
    </recommendedName>
</protein>
<reference evidence="8" key="1">
    <citation type="journal article" date="2017" name="Nucleic Acids Res.">
        <title>Proteogenomics produces comprehensive and highly accurate protein-coding gene annotation in a complete genome assembly of Malassezia sympodialis.</title>
        <authorList>
            <person name="Zhu Y."/>
            <person name="Engstroem P.G."/>
            <person name="Tellgren-Roth C."/>
            <person name="Baudo C.D."/>
            <person name="Kennell J.C."/>
            <person name="Sun S."/>
            <person name="Billmyre R.B."/>
            <person name="Schroeder M.S."/>
            <person name="Andersson A."/>
            <person name="Holm T."/>
            <person name="Sigurgeirsson B."/>
            <person name="Wu G."/>
            <person name="Sankaranarayanan S.R."/>
            <person name="Siddharthan R."/>
            <person name="Sanyal K."/>
            <person name="Lundeberg J."/>
            <person name="Nystedt B."/>
            <person name="Boekhout T."/>
            <person name="Dawson T.L. Jr."/>
            <person name="Heitman J."/>
            <person name="Scheynius A."/>
            <person name="Lehtioe J."/>
        </authorList>
    </citation>
    <scope>NUCLEOTIDE SEQUENCE [LARGE SCALE GENOMIC DNA]</scope>
    <source>
        <strain evidence="8">ATCC 42132</strain>
    </source>
</reference>
<proteinExistence type="inferred from homology"/>
<keyword evidence="6" id="KW-0812">Transmembrane</keyword>
<comment type="similarity">
    <text evidence="1">Belongs to the FMO family.</text>
</comment>
<dbReference type="Gene3D" id="3.50.50.60">
    <property type="entry name" value="FAD/NAD(P)-binding domain"/>
    <property type="match status" value="1"/>
</dbReference>
<keyword evidence="2" id="KW-0285">Flavoprotein</keyword>
<keyword evidence="8" id="KW-1185">Reference proteome</keyword>
<dbReference type="InterPro" id="IPR036188">
    <property type="entry name" value="FAD/NAD-bd_sf"/>
</dbReference>
<dbReference type="PANTHER" id="PTHR23023">
    <property type="entry name" value="DIMETHYLANILINE MONOOXYGENASE"/>
    <property type="match status" value="1"/>
</dbReference>
<keyword evidence="6" id="KW-1133">Transmembrane helix</keyword>
<dbReference type="InterPro" id="IPR050346">
    <property type="entry name" value="FMO-like"/>
</dbReference>
<dbReference type="SUPFAM" id="SSF51905">
    <property type="entry name" value="FAD/NAD(P)-binding domain"/>
    <property type="match status" value="1"/>
</dbReference>
<accession>A0A1M8A6Y6</accession>
<dbReference type="GO" id="GO:0004499">
    <property type="term" value="F:N,N-dimethylaniline monooxygenase activity"/>
    <property type="evidence" value="ECO:0007669"/>
    <property type="project" value="InterPro"/>
</dbReference>
<evidence type="ECO:0000256" key="2">
    <source>
        <dbReference type="ARBA" id="ARBA00022630"/>
    </source>
</evidence>
<organism evidence="7 8">
    <name type="scientific">Malassezia sympodialis (strain ATCC 42132)</name>
    <name type="common">Atopic eczema-associated yeast</name>
    <dbReference type="NCBI Taxonomy" id="1230383"/>
    <lineage>
        <taxon>Eukaryota</taxon>
        <taxon>Fungi</taxon>
        <taxon>Dikarya</taxon>
        <taxon>Basidiomycota</taxon>
        <taxon>Ustilaginomycotina</taxon>
        <taxon>Malasseziomycetes</taxon>
        <taxon>Malasseziales</taxon>
        <taxon>Malasseziaceae</taxon>
        <taxon>Malassezia</taxon>
    </lineage>
</organism>
<evidence type="ECO:0000256" key="5">
    <source>
        <dbReference type="SAM" id="MobiDB-lite"/>
    </source>
</evidence>
<evidence type="ECO:0000313" key="8">
    <source>
        <dbReference type="Proteomes" id="UP000186303"/>
    </source>
</evidence>
<dbReference type="SUPFAM" id="SSF51735">
    <property type="entry name" value="NAD(P)-binding Rossmann-fold domains"/>
    <property type="match status" value="1"/>
</dbReference>
<dbReference type="InterPro" id="IPR020946">
    <property type="entry name" value="Flavin_mOase-like"/>
</dbReference>
<feature type="compositionally biased region" description="Basic and acidic residues" evidence="5">
    <location>
        <begin position="139"/>
        <end position="154"/>
    </location>
</feature>
<feature type="transmembrane region" description="Helical" evidence="6">
    <location>
        <begin position="41"/>
        <end position="61"/>
    </location>
</feature>
<keyword evidence="4" id="KW-0560">Oxidoreductase</keyword>